<dbReference type="Gene3D" id="3.30.200.20">
    <property type="entry name" value="Phosphorylase Kinase, domain 1"/>
    <property type="match status" value="1"/>
</dbReference>
<dbReference type="Proteomes" id="UP000315522">
    <property type="component" value="Unassembled WGS sequence"/>
</dbReference>
<evidence type="ECO:0000256" key="2">
    <source>
        <dbReference type="ARBA" id="ARBA00022679"/>
    </source>
</evidence>
<dbReference type="InterPro" id="IPR017441">
    <property type="entry name" value="Protein_kinase_ATP_BS"/>
</dbReference>
<dbReference type="Pfam" id="PF00069">
    <property type="entry name" value="Pkinase"/>
    <property type="match status" value="1"/>
</dbReference>
<evidence type="ECO:0000313" key="9">
    <source>
        <dbReference type="Proteomes" id="UP000315522"/>
    </source>
</evidence>
<keyword evidence="9" id="KW-1185">Reference proteome</keyword>
<dbReference type="PANTHER" id="PTHR45646">
    <property type="entry name" value="SERINE/THREONINE-PROTEIN KINASE DOA-RELATED"/>
    <property type="match status" value="1"/>
</dbReference>
<evidence type="ECO:0000256" key="4">
    <source>
        <dbReference type="ARBA" id="ARBA00022777"/>
    </source>
</evidence>
<evidence type="ECO:0000259" key="7">
    <source>
        <dbReference type="PROSITE" id="PS50011"/>
    </source>
</evidence>
<keyword evidence="2" id="KW-0808">Transferase</keyword>
<evidence type="ECO:0000256" key="1">
    <source>
        <dbReference type="ARBA" id="ARBA00022527"/>
    </source>
</evidence>
<dbReference type="GO" id="GO:0043484">
    <property type="term" value="P:regulation of RNA splicing"/>
    <property type="evidence" value="ECO:0007669"/>
    <property type="project" value="TreeGrafter"/>
</dbReference>
<protein>
    <submittedName>
        <fullName evidence="8">Putative serine/threonine-protein kinase</fullName>
    </submittedName>
</protein>
<dbReference type="GO" id="GO:0005634">
    <property type="term" value="C:nucleus"/>
    <property type="evidence" value="ECO:0007669"/>
    <property type="project" value="TreeGrafter"/>
</dbReference>
<proteinExistence type="predicted"/>
<dbReference type="SUPFAM" id="SSF56112">
    <property type="entry name" value="Protein kinase-like (PK-like)"/>
    <property type="match status" value="1"/>
</dbReference>
<dbReference type="PROSITE" id="PS00107">
    <property type="entry name" value="PROTEIN_KINASE_ATP"/>
    <property type="match status" value="1"/>
</dbReference>
<dbReference type="SMART" id="SM00220">
    <property type="entry name" value="S_TKc"/>
    <property type="match status" value="1"/>
</dbReference>
<comment type="caution">
    <text evidence="8">The sequence shown here is derived from an EMBL/GenBank/DDBJ whole genome shotgun (WGS) entry which is preliminary data.</text>
</comment>
<evidence type="ECO:0000256" key="3">
    <source>
        <dbReference type="ARBA" id="ARBA00022741"/>
    </source>
</evidence>
<feature type="domain" description="Protein kinase" evidence="7">
    <location>
        <begin position="52"/>
        <end position="361"/>
    </location>
</feature>
<keyword evidence="4 8" id="KW-0418">Kinase</keyword>
<accession>A0A559MGX1</accession>
<evidence type="ECO:0000313" key="8">
    <source>
        <dbReference type="EMBL" id="TVY92213.1"/>
    </source>
</evidence>
<keyword evidence="3 6" id="KW-0547">Nucleotide-binding</keyword>
<dbReference type="EMBL" id="QGML01000364">
    <property type="protein sequence ID" value="TVY92213.1"/>
    <property type="molecule type" value="Genomic_DNA"/>
</dbReference>
<organism evidence="8 9">
    <name type="scientific">Lachnellula willkommii</name>
    <dbReference type="NCBI Taxonomy" id="215461"/>
    <lineage>
        <taxon>Eukaryota</taxon>
        <taxon>Fungi</taxon>
        <taxon>Dikarya</taxon>
        <taxon>Ascomycota</taxon>
        <taxon>Pezizomycotina</taxon>
        <taxon>Leotiomycetes</taxon>
        <taxon>Helotiales</taxon>
        <taxon>Lachnaceae</taxon>
        <taxon>Lachnellula</taxon>
    </lineage>
</organism>
<sequence length="370" mass="41959">MSIEDNPAPDYGDFVCSDDEFEVEDLAEPRERYFQGLPYYPICIGDVLDQRYRIEHKLGHGGYSTVWVAHDMQTKRDVALKIHVPGSEGENELKMQNEIIRNVQDTSNLLTYESSFYLRGYDSQNHLVLVFPIWGPSFGSCMKQMSTSAHLNNRNVMWGICLPNIYDTDTKYKYLGRPQKIKFYSPSGSTAEIVKPIIFSNDLLRETVCLGDFGHAIKAGTSVTPKFHSPVGYCAPELFHDRDPSFASDIWSYMCLFSELYFGFQLFWKTGSPAIVSEIVNVLGPLPEHWKGGYKGPGTGNDSWYDQSRVPSKPLAAIIKYSRPEISDIERSHVLSIMSKGLCYLPESRISAEQLQQDASFKAIMEIHGR</sequence>
<dbReference type="GO" id="GO:0004674">
    <property type="term" value="F:protein serine/threonine kinase activity"/>
    <property type="evidence" value="ECO:0007669"/>
    <property type="project" value="UniProtKB-KW"/>
</dbReference>
<dbReference type="InterPro" id="IPR000719">
    <property type="entry name" value="Prot_kinase_dom"/>
</dbReference>
<dbReference type="AlphaFoldDB" id="A0A559MGX1"/>
<gene>
    <name evidence="8" type="primary">clkA</name>
    <name evidence="8" type="ORF">LAWI1_G003267</name>
</gene>
<dbReference type="PROSITE" id="PS50011">
    <property type="entry name" value="PROTEIN_KINASE_DOM"/>
    <property type="match status" value="1"/>
</dbReference>
<evidence type="ECO:0000256" key="5">
    <source>
        <dbReference type="ARBA" id="ARBA00022840"/>
    </source>
</evidence>
<name>A0A559MGX1_9HELO</name>
<keyword evidence="5 6" id="KW-0067">ATP-binding</keyword>
<dbReference type="GO" id="GO:0005524">
    <property type="term" value="F:ATP binding"/>
    <property type="evidence" value="ECO:0007669"/>
    <property type="project" value="UniProtKB-UniRule"/>
</dbReference>
<keyword evidence="1" id="KW-0723">Serine/threonine-protein kinase</keyword>
<dbReference type="Gene3D" id="1.10.510.10">
    <property type="entry name" value="Transferase(Phosphotransferase) domain 1"/>
    <property type="match status" value="1"/>
</dbReference>
<reference evidence="8 9" key="1">
    <citation type="submission" date="2018-05" db="EMBL/GenBank/DDBJ databases">
        <title>Genome sequencing and assembly of the regulated plant pathogen Lachnellula willkommii and related sister species for the development of diagnostic species identification markers.</title>
        <authorList>
            <person name="Giroux E."/>
            <person name="Bilodeau G."/>
        </authorList>
    </citation>
    <scope>NUCLEOTIDE SEQUENCE [LARGE SCALE GENOMIC DNA]</scope>
    <source>
        <strain evidence="8 9">CBS 172.35</strain>
    </source>
</reference>
<dbReference type="InterPro" id="IPR051175">
    <property type="entry name" value="CLK_kinases"/>
</dbReference>
<evidence type="ECO:0000256" key="6">
    <source>
        <dbReference type="PROSITE-ProRule" id="PRU10141"/>
    </source>
</evidence>
<dbReference type="PANTHER" id="PTHR45646:SF11">
    <property type="entry name" value="SERINE_THREONINE-PROTEIN KINASE DOA"/>
    <property type="match status" value="1"/>
</dbReference>
<dbReference type="InterPro" id="IPR011009">
    <property type="entry name" value="Kinase-like_dom_sf"/>
</dbReference>
<feature type="binding site" evidence="6">
    <location>
        <position position="81"/>
    </location>
    <ligand>
        <name>ATP</name>
        <dbReference type="ChEBI" id="CHEBI:30616"/>
    </ligand>
</feature>